<comment type="caution">
    <text evidence="2">The sequence shown here is derived from an EMBL/GenBank/DDBJ whole genome shotgun (WGS) entry which is preliminary data.</text>
</comment>
<feature type="chain" id="PRO_5047030971" description="Lipoprotein" evidence="1">
    <location>
        <begin position="20"/>
        <end position="247"/>
    </location>
</feature>
<dbReference type="Proteomes" id="UP001597519">
    <property type="component" value="Unassembled WGS sequence"/>
</dbReference>
<dbReference type="RefSeq" id="WP_377775780.1">
    <property type="nucleotide sequence ID" value="NZ_JBHUOQ010000005.1"/>
</dbReference>
<keyword evidence="1" id="KW-0732">Signal</keyword>
<evidence type="ECO:0000256" key="1">
    <source>
        <dbReference type="SAM" id="SignalP"/>
    </source>
</evidence>
<proteinExistence type="predicted"/>
<protein>
    <recommendedName>
        <fullName evidence="4">Lipoprotein</fullName>
    </recommendedName>
</protein>
<dbReference type="EMBL" id="JBHUOQ010000005">
    <property type="protein sequence ID" value="MFD2831483.1"/>
    <property type="molecule type" value="Genomic_DNA"/>
</dbReference>
<name>A0ABW5WYU1_9STAP</name>
<evidence type="ECO:0000313" key="3">
    <source>
        <dbReference type="Proteomes" id="UP001597519"/>
    </source>
</evidence>
<evidence type="ECO:0008006" key="4">
    <source>
        <dbReference type="Google" id="ProtNLM"/>
    </source>
</evidence>
<sequence>MKKVSLILILLFTSGCSFNGIMPQTYDDETLTESEADISDYQSAHLINTEGIDERYPFTLSEEVLGKSGLEGEGTTISPGTYTAGEDIEPGEYSLEILDMDAGGITVNDNSGVRLLELAVNYNLNQAVVDLKEGFEIEFKARSGTLTLEPAGDTAEENEVLYLPAGMTEAGSDIPEGSYYLVSGFLPLMRSDGHSEVYVNYEGRFAGQDQLDALLEENSVEKDDIQLVELYDGDMIVSEEEVILRKE</sequence>
<keyword evidence="3" id="KW-1185">Reference proteome</keyword>
<gene>
    <name evidence="2" type="ORF">ACFSX4_13485</name>
</gene>
<reference evidence="3" key="1">
    <citation type="journal article" date="2019" name="Int. J. Syst. Evol. Microbiol.">
        <title>The Global Catalogue of Microorganisms (GCM) 10K type strain sequencing project: providing services to taxonomists for standard genome sequencing and annotation.</title>
        <authorList>
            <consortium name="The Broad Institute Genomics Platform"/>
            <consortium name="The Broad Institute Genome Sequencing Center for Infectious Disease"/>
            <person name="Wu L."/>
            <person name="Ma J."/>
        </authorList>
    </citation>
    <scope>NUCLEOTIDE SEQUENCE [LARGE SCALE GENOMIC DNA]</scope>
    <source>
        <strain evidence="3">KCTC 33575</strain>
    </source>
</reference>
<dbReference type="PROSITE" id="PS51257">
    <property type="entry name" value="PROKAR_LIPOPROTEIN"/>
    <property type="match status" value="1"/>
</dbReference>
<evidence type="ECO:0000313" key="2">
    <source>
        <dbReference type="EMBL" id="MFD2831483.1"/>
    </source>
</evidence>
<feature type="signal peptide" evidence="1">
    <location>
        <begin position="1"/>
        <end position="19"/>
    </location>
</feature>
<organism evidence="2 3">
    <name type="scientific">Corticicoccus populi</name>
    <dbReference type="NCBI Taxonomy" id="1812821"/>
    <lineage>
        <taxon>Bacteria</taxon>
        <taxon>Bacillati</taxon>
        <taxon>Bacillota</taxon>
        <taxon>Bacilli</taxon>
        <taxon>Bacillales</taxon>
        <taxon>Staphylococcaceae</taxon>
        <taxon>Corticicoccus</taxon>
    </lineage>
</organism>
<accession>A0ABW5WYU1</accession>